<reference evidence="11" key="1">
    <citation type="journal article" date="2018" name="Genome Biol. Evol.">
        <title>Mobile Elements Shape Plastome Evolution in Ferns.</title>
        <authorList>
            <person name="Robison T.A."/>
            <person name="Grusz A.L."/>
            <person name="Wolf P.G."/>
            <person name="Mower J.P."/>
            <person name="Fauskee B.D."/>
            <person name="Sosa K."/>
            <person name="Schuettpelz E.L."/>
        </authorList>
    </citation>
    <scope>NUCLEOTIDE SEQUENCE</scope>
</reference>
<evidence type="ECO:0000256" key="1">
    <source>
        <dbReference type="ARBA" id="ARBA00004474"/>
    </source>
</evidence>
<evidence type="ECO:0000256" key="2">
    <source>
        <dbReference type="ARBA" id="ARBA00006621"/>
    </source>
</evidence>
<feature type="transmembrane region" description="Helical" evidence="8">
    <location>
        <begin position="99"/>
        <end position="118"/>
    </location>
</feature>
<comment type="function">
    <text evidence="7">Usually encoded in the trnK tRNA gene intron. Probably assists in splicing its own and other chloroplast group II introns.</text>
</comment>
<evidence type="ECO:0000256" key="8">
    <source>
        <dbReference type="SAM" id="Phobius"/>
    </source>
</evidence>
<evidence type="ECO:0000313" key="11">
    <source>
        <dbReference type="EMBL" id="AYW16313.1"/>
    </source>
</evidence>
<geneLocation type="chloroplast" evidence="11"/>
<feature type="transmembrane region" description="Helical" evidence="8">
    <location>
        <begin position="207"/>
        <end position="225"/>
    </location>
</feature>
<dbReference type="AlphaFoldDB" id="A0A3G5CTW8"/>
<keyword evidence="4" id="KW-0507">mRNA processing</keyword>
<accession>A0A3G5CTW8</accession>
<feature type="domain" description="Maturase MatK N-terminal" evidence="10">
    <location>
        <begin position="24"/>
        <end position="332"/>
    </location>
</feature>
<dbReference type="EMBL" id="MH173088">
    <property type="protein sequence ID" value="AYW16313.1"/>
    <property type="molecule type" value="Genomic_DNA"/>
</dbReference>
<keyword evidence="8" id="KW-0472">Membrane</keyword>
<proteinExistence type="inferred from homology"/>
<evidence type="ECO:0000256" key="5">
    <source>
        <dbReference type="ARBA" id="ARBA00022694"/>
    </source>
</evidence>
<feature type="transmembrane region" description="Helical" evidence="8">
    <location>
        <begin position="55"/>
        <end position="79"/>
    </location>
</feature>
<evidence type="ECO:0000256" key="6">
    <source>
        <dbReference type="ARBA" id="ARBA00022884"/>
    </source>
</evidence>
<dbReference type="GO" id="GO:0006397">
    <property type="term" value="P:mRNA processing"/>
    <property type="evidence" value="ECO:0007669"/>
    <property type="project" value="UniProtKB-KW"/>
</dbReference>
<keyword evidence="7 11" id="KW-0150">Chloroplast</keyword>
<dbReference type="GO" id="GO:0008033">
    <property type="term" value="P:tRNA processing"/>
    <property type="evidence" value="ECO:0007669"/>
    <property type="project" value="UniProtKB-KW"/>
</dbReference>
<organism evidence="11">
    <name type="scientific">Llavea cordifolia</name>
    <dbReference type="NCBI Taxonomy" id="40966"/>
    <lineage>
        <taxon>Eukaryota</taxon>
        <taxon>Viridiplantae</taxon>
        <taxon>Streptophyta</taxon>
        <taxon>Embryophyta</taxon>
        <taxon>Tracheophyta</taxon>
        <taxon>Polypodiopsida</taxon>
        <taxon>Polypodiidae</taxon>
        <taxon>Polypodiales</taxon>
        <taxon>Pteridineae</taxon>
        <taxon>Pteridaceae</taxon>
        <taxon>Cryptogrammoideae</taxon>
        <taxon>Llavea</taxon>
    </lineage>
</organism>
<dbReference type="InterPro" id="IPR024937">
    <property type="entry name" value="Domain_X"/>
</dbReference>
<keyword evidence="3 7" id="KW-0934">Plastid</keyword>
<evidence type="ECO:0000256" key="4">
    <source>
        <dbReference type="ARBA" id="ARBA00022664"/>
    </source>
</evidence>
<dbReference type="PANTHER" id="PTHR34811">
    <property type="entry name" value="MATURASE K"/>
    <property type="match status" value="1"/>
</dbReference>
<keyword evidence="8" id="KW-0812">Transmembrane</keyword>
<gene>
    <name evidence="11" type="primary">matK</name>
</gene>
<dbReference type="InterPro" id="IPR024942">
    <property type="entry name" value="Maturase_MatK_N"/>
</dbReference>
<keyword evidence="5" id="KW-0819">tRNA processing</keyword>
<dbReference type="RefSeq" id="YP_009549164.1">
    <property type="nucleotide sequence ID" value="NC_040216.1"/>
</dbReference>
<dbReference type="PANTHER" id="PTHR34811:SF1">
    <property type="entry name" value="MATURASE K"/>
    <property type="match status" value="1"/>
</dbReference>
<dbReference type="GO" id="GO:0009507">
    <property type="term" value="C:chloroplast"/>
    <property type="evidence" value="ECO:0007669"/>
    <property type="project" value="InterPro"/>
</dbReference>
<comment type="subcellular location">
    <subcellularLocation>
        <location evidence="1">Plastid</location>
    </subcellularLocation>
</comment>
<name>A0A3G5CTW8_9MONI</name>
<evidence type="ECO:0000256" key="3">
    <source>
        <dbReference type="ARBA" id="ARBA00022640"/>
    </source>
</evidence>
<dbReference type="InterPro" id="IPR002866">
    <property type="entry name" value="Maturase_MatK"/>
</dbReference>
<feature type="domain" description="Domain X" evidence="9">
    <location>
        <begin position="360"/>
        <end position="460"/>
    </location>
</feature>
<keyword evidence="8" id="KW-1133">Transmembrane helix</keyword>
<evidence type="ECO:0000259" key="9">
    <source>
        <dbReference type="Pfam" id="PF01348"/>
    </source>
</evidence>
<evidence type="ECO:0000259" key="10">
    <source>
        <dbReference type="Pfam" id="PF01824"/>
    </source>
</evidence>
<protein>
    <submittedName>
        <fullName evidence="11">Maturase K</fullName>
    </submittedName>
</protein>
<evidence type="ECO:0000256" key="7">
    <source>
        <dbReference type="RuleBase" id="RU004226"/>
    </source>
</evidence>
<keyword evidence="6" id="KW-0694">RNA-binding</keyword>
<dbReference type="Pfam" id="PF01348">
    <property type="entry name" value="Intron_maturas2"/>
    <property type="match status" value="1"/>
</dbReference>
<dbReference type="Pfam" id="PF01824">
    <property type="entry name" value="MatK_N"/>
    <property type="match status" value="1"/>
</dbReference>
<sequence>MKTTYGSLTKSGALQKNEKIYINKDCFPYPPLFLFEENFYLMDSKQRLDRSDIELVFGAWSIVAVRRLIGIMRVCNYLEILDLGFLKNLTNRLDADFHLYPLLKIICLTLGISLFCLAGDIKNSRSKISQSIHSIFLFMEDRFTKSNHVLKTDLPQNLHSETSIRLFRRQIKDVSLPHLLRMVSCNKIFCERTLSPCRIRGRRSINVLLRNFYICEIDLLLLISWNQIFNSRVNYFLSIEHHNIIRKEKHVSTYGFKSGAAVGIDSCFTRSLCIHYGRYGNKIVIVFRGTHYFAEKLLSYFLTLFKHHFHHQIRFNQPCLGLLPTSCISFLGYTSTVRPVSKNVRIETTMGLHIGILSENKFYPRIPISIIIKILAKRNFCDGTGRPVGKLAWAVWTDVEIVNRYVEFWQVFSLYYGASTNRDELRRLRYILQISCNRTLAGKHRSTIRLLQRKFDLEILSQFIVSGKSEVSNNQRVWRLTLIRSVLVKFPVLEMRFE</sequence>
<comment type="similarity">
    <text evidence="2">Belongs to the intron maturase 2 family. MatK subfamily.</text>
</comment>
<dbReference type="GO" id="GO:0003723">
    <property type="term" value="F:RNA binding"/>
    <property type="evidence" value="ECO:0007669"/>
    <property type="project" value="UniProtKB-KW"/>
</dbReference>
<dbReference type="GeneID" id="38747092"/>